<dbReference type="FunFam" id="3.40.30.10:FF:000001">
    <property type="entry name" value="Thioredoxin"/>
    <property type="match status" value="1"/>
</dbReference>
<evidence type="ECO:0000256" key="7">
    <source>
        <dbReference type="PIRNR" id="PIRNR000077"/>
    </source>
</evidence>
<dbReference type="GO" id="GO:0005829">
    <property type="term" value="C:cytosol"/>
    <property type="evidence" value="ECO:0007669"/>
    <property type="project" value="TreeGrafter"/>
</dbReference>
<proteinExistence type="inferred from homology"/>
<evidence type="ECO:0000256" key="5">
    <source>
        <dbReference type="ARBA" id="ARBA00023284"/>
    </source>
</evidence>
<dbReference type="GO" id="GO:0045454">
    <property type="term" value="P:cell redox homeostasis"/>
    <property type="evidence" value="ECO:0007669"/>
    <property type="project" value="TreeGrafter"/>
</dbReference>
<dbReference type="InterPro" id="IPR013766">
    <property type="entry name" value="Thioredoxin_domain"/>
</dbReference>
<keyword evidence="4 9" id="KW-1015">Disulfide bond</keyword>
<evidence type="ECO:0000256" key="8">
    <source>
        <dbReference type="PIRSR" id="PIRSR000077-1"/>
    </source>
</evidence>
<evidence type="ECO:0000256" key="4">
    <source>
        <dbReference type="ARBA" id="ARBA00023157"/>
    </source>
</evidence>
<comment type="similarity">
    <text evidence="1 7">Belongs to the thioredoxin family.</text>
</comment>
<evidence type="ECO:0000313" key="11">
    <source>
        <dbReference type="EMBL" id="BCJ28638.1"/>
    </source>
</evidence>
<dbReference type="PANTHER" id="PTHR45663:SF11">
    <property type="entry name" value="GEO12009P1"/>
    <property type="match status" value="1"/>
</dbReference>
<feature type="site" description="Contributes to redox potential value" evidence="8">
    <location>
        <position position="36"/>
    </location>
</feature>
<feature type="site" description="Contributes to redox potential value" evidence="8">
    <location>
        <position position="35"/>
    </location>
</feature>
<feature type="disulfide bond" description="Redox-active" evidence="9">
    <location>
        <begin position="34"/>
        <end position="37"/>
    </location>
</feature>
<evidence type="ECO:0000256" key="2">
    <source>
        <dbReference type="ARBA" id="ARBA00022448"/>
    </source>
</evidence>
<dbReference type="Gene3D" id="3.40.30.10">
    <property type="entry name" value="Glutaredoxin"/>
    <property type="match status" value="1"/>
</dbReference>
<dbReference type="InterPro" id="IPR005746">
    <property type="entry name" value="Thioredoxin"/>
</dbReference>
<dbReference type="PROSITE" id="PS51352">
    <property type="entry name" value="THIOREDOXIN_2"/>
    <property type="match status" value="1"/>
</dbReference>
<name>A0A810L3A8_9ACTN</name>
<reference evidence="11" key="1">
    <citation type="submission" date="2020-08" db="EMBL/GenBank/DDBJ databases">
        <title>Whole genome shotgun sequence of Actinocatenispora sera NBRC 101916.</title>
        <authorList>
            <person name="Komaki H."/>
            <person name="Tamura T."/>
        </authorList>
    </citation>
    <scope>NUCLEOTIDE SEQUENCE</scope>
    <source>
        <strain evidence="11">NBRC 101916</strain>
    </source>
</reference>
<accession>A0A810L3A8</accession>
<organism evidence="11 12">
    <name type="scientific">Actinocatenispora sera</name>
    <dbReference type="NCBI Taxonomy" id="390989"/>
    <lineage>
        <taxon>Bacteria</taxon>
        <taxon>Bacillati</taxon>
        <taxon>Actinomycetota</taxon>
        <taxon>Actinomycetes</taxon>
        <taxon>Micromonosporales</taxon>
        <taxon>Micromonosporaceae</taxon>
        <taxon>Actinocatenispora</taxon>
    </lineage>
</organism>
<dbReference type="PIRSF" id="PIRSF000077">
    <property type="entry name" value="Thioredoxin"/>
    <property type="match status" value="1"/>
</dbReference>
<keyword evidence="3" id="KW-0249">Electron transport</keyword>
<protein>
    <recommendedName>
        <fullName evidence="6 7">Thioredoxin</fullName>
    </recommendedName>
</protein>
<evidence type="ECO:0000256" key="3">
    <source>
        <dbReference type="ARBA" id="ARBA00022982"/>
    </source>
</evidence>
<dbReference type="SUPFAM" id="SSF52833">
    <property type="entry name" value="Thioredoxin-like"/>
    <property type="match status" value="1"/>
</dbReference>
<dbReference type="EMBL" id="AP023354">
    <property type="protein sequence ID" value="BCJ28638.1"/>
    <property type="molecule type" value="Genomic_DNA"/>
</dbReference>
<dbReference type="PANTHER" id="PTHR45663">
    <property type="entry name" value="GEO12009P1"/>
    <property type="match status" value="1"/>
</dbReference>
<evidence type="ECO:0000256" key="6">
    <source>
        <dbReference type="NCBIfam" id="TIGR01068"/>
    </source>
</evidence>
<dbReference type="Pfam" id="PF00085">
    <property type="entry name" value="Thioredoxin"/>
    <property type="match status" value="1"/>
</dbReference>
<dbReference type="KEGG" id="aser:Asera_27460"/>
<dbReference type="GO" id="GO:0015035">
    <property type="term" value="F:protein-disulfide reductase activity"/>
    <property type="evidence" value="ECO:0007669"/>
    <property type="project" value="UniProtKB-UniRule"/>
</dbReference>
<dbReference type="RefSeq" id="WP_030449586.1">
    <property type="nucleotide sequence ID" value="NZ_AP023354.1"/>
</dbReference>
<keyword evidence="2" id="KW-0813">Transport</keyword>
<dbReference type="CDD" id="cd02947">
    <property type="entry name" value="TRX_family"/>
    <property type="match status" value="1"/>
</dbReference>
<feature type="domain" description="Thioredoxin" evidence="10">
    <location>
        <begin position="1"/>
        <end position="110"/>
    </location>
</feature>
<gene>
    <name evidence="11" type="primary">trxA_2</name>
    <name evidence="11" type="ORF">Asera_27460</name>
</gene>
<feature type="active site" description="Nucleophile" evidence="8">
    <location>
        <position position="37"/>
    </location>
</feature>
<dbReference type="OrthoDB" id="9790390at2"/>
<feature type="active site" description="Nucleophile" evidence="8">
    <location>
        <position position="34"/>
    </location>
</feature>
<dbReference type="AlphaFoldDB" id="A0A810L3A8"/>
<dbReference type="Proteomes" id="UP000680750">
    <property type="component" value="Chromosome"/>
</dbReference>
<evidence type="ECO:0000256" key="1">
    <source>
        <dbReference type="ARBA" id="ARBA00008987"/>
    </source>
</evidence>
<keyword evidence="12" id="KW-1185">Reference proteome</keyword>
<feature type="site" description="Deprotonates C-terminal active site Cys" evidence="8">
    <location>
        <position position="28"/>
    </location>
</feature>
<evidence type="ECO:0000259" key="10">
    <source>
        <dbReference type="PROSITE" id="PS51352"/>
    </source>
</evidence>
<dbReference type="InterPro" id="IPR036249">
    <property type="entry name" value="Thioredoxin-like_sf"/>
</dbReference>
<evidence type="ECO:0000256" key="9">
    <source>
        <dbReference type="PIRSR" id="PIRSR000077-4"/>
    </source>
</evidence>
<dbReference type="NCBIfam" id="TIGR01068">
    <property type="entry name" value="thioredoxin"/>
    <property type="match status" value="1"/>
</dbReference>
<dbReference type="PRINTS" id="PR00421">
    <property type="entry name" value="THIOREDOXIN"/>
</dbReference>
<evidence type="ECO:0000313" key="12">
    <source>
        <dbReference type="Proteomes" id="UP000680750"/>
    </source>
</evidence>
<sequence length="110" mass="12071">MPAQQITKVTDGTFADDVLGSEVPILVDFWADWCQPCQLVAPVLEQLAVEQAGTMRIGKLNIDENPETTARYKVMSIPFMALFKDGAMVAAVVGAQPKESIWEQIGKYVV</sequence>
<keyword evidence="5 9" id="KW-0676">Redox-active center</keyword>